<evidence type="ECO:0000313" key="2">
    <source>
        <dbReference type="Proteomes" id="UP000269499"/>
    </source>
</evidence>
<reference evidence="1 2" key="1">
    <citation type="submission" date="2018-06" db="EMBL/GenBank/DDBJ databases">
        <title>Extensive metabolic versatility and redundancy in microbially diverse, dynamic hydrothermal sediments.</title>
        <authorList>
            <person name="Dombrowski N."/>
            <person name="Teske A."/>
            <person name="Baker B.J."/>
        </authorList>
    </citation>
    <scope>NUCLEOTIDE SEQUENCE [LARGE SCALE GENOMIC DNA]</scope>
    <source>
        <strain evidence="1">B20_G2</strain>
    </source>
</reference>
<comment type="caution">
    <text evidence="1">The sequence shown here is derived from an EMBL/GenBank/DDBJ whole genome shotgun (WGS) entry which is preliminary data.</text>
</comment>
<accession>A0A497EYI0</accession>
<evidence type="ECO:0000313" key="1">
    <source>
        <dbReference type="EMBL" id="RLE52443.1"/>
    </source>
</evidence>
<gene>
    <name evidence="1" type="ORF">DRJ26_04745</name>
</gene>
<dbReference type="Proteomes" id="UP000269499">
    <property type="component" value="Unassembled WGS sequence"/>
</dbReference>
<name>A0A497EYI0_9CREN</name>
<protein>
    <submittedName>
        <fullName evidence="1">Uncharacterized protein</fullName>
    </submittedName>
</protein>
<dbReference type="AlphaFoldDB" id="A0A497EYI0"/>
<sequence>MTKKCDPTCRFFRCAKRALMIRGRSSRQFRGRKEGRQQIERRGLVALCSWAGDLCQGPSCTYAYCERRALLPDETCSLELRKGSRRVRSIEEEAEKEELKLKLKGKTLRRIRELEYIE</sequence>
<dbReference type="EMBL" id="QMRA01000118">
    <property type="protein sequence ID" value="RLE52443.1"/>
    <property type="molecule type" value="Genomic_DNA"/>
</dbReference>
<proteinExistence type="predicted"/>
<organism evidence="1 2">
    <name type="scientific">Thermoproteota archaeon</name>
    <dbReference type="NCBI Taxonomy" id="2056631"/>
    <lineage>
        <taxon>Archaea</taxon>
        <taxon>Thermoproteota</taxon>
    </lineage>
</organism>